<keyword evidence="1" id="KW-0812">Transmembrane</keyword>
<evidence type="ECO:0000313" key="4">
    <source>
        <dbReference type="Proteomes" id="UP001162131"/>
    </source>
</evidence>
<dbReference type="Proteomes" id="UP001162131">
    <property type="component" value="Unassembled WGS sequence"/>
</dbReference>
<evidence type="ECO:0000313" key="3">
    <source>
        <dbReference type="EMBL" id="CAG9333086.1"/>
    </source>
</evidence>
<sequence>MNGLGVCGIISVIIYVAIHNWTFIIIYAFFLGSYFMLSAILTPSGYMKYNTNSTKERISSWSDPDGPEIIAHRKIRISNALRLIEKINQKTGKKVTITHLACKAVGMTLKEFPDLNGHLSMGNFVPFENADIGCLVSIDDGKDLAYFCYRDAGEKSLMKIIEDAETKVKSLKIGEERRKHEKASKPFWLIPSCIAGIVIEIISYIVAALGIPLKFLNTQKFPAGGAVITNVGMTGIEMGYAPFPSIMRVGVIILLSVIRDEVTVIDGKITVEKMLTLLYTFDHRFCDGVYAGKAQNRIKEILESPEEFIDVE</sequence>
<dbReference type="GO" id="GO:0006086">
    <property type="term" value="P:pyruvate decarboxylation to acetyl-CoA"/>
    <property type="evidence" value="ECO:0007669"/>
    <property type="project" value="InterPro"/>
</dbReference>
<dbReference type="SUPFAM" id="SSF52777">
    <property type="entry name" value="CoA-dependent acyltransferases"/>
    <property type="match status" value="1"/>
</dbReference>
<feature type="transmembrane region" description="Helical" evidence="1">
    <location>
        <begin position="187"/>
        <end position="211"/>
    </location>
</feature>
<gene>
    <name evidence="3" type="ORF">BSTOLATCC_MIC57906</name>
</gene>
<organism evidence="3 4">
    <name type="scientific">Blepharisma stoltei</name>
    <dbReference type="NCBI Taxonomy" id="1481888"/>
    <lineage>
        <taxon>Eukaryota</taxon>
        <taxon>Sar</taxon>
        <taxon>Alveolata</taxon>
        <taxon>Ciliophora</taxon>
        <taxon>Postciliodesmatophora</taxon>
        <taxon>Heterotrichea</taxon>
        <taxon>Heterotrichida</taxon>
        <taxon>Blepharismidae</taxon>
        <taxon>Blepharisma</taxon>
    </lineage>
</organism>
<reference evidence="3" key="1">
    <citation type="submission" date="2021-09" db="EMBL/GenBank/DDBJ databases">
        <authorList>
            <consortium name="AG Swart"/>
            <person name="Singh M."/>
            <person name="Singh A."/>
            <person name="Seah K."/>
            <person name="Emmerich C."/>
        </authorList>
    </citation>
    <scope>NUCLEOTIDE SEQUENCE</scope>
    <source>
        <strain evidence="3">ATCC30299</strain>
    </source>
</reference>
<feature type="domain" description="2-oxoacid dehydrogenase acyltransferase catalytic" evidence="2">
    <location>
        <begin position="218"/>
        <end position="308"/>
    </location>
</feature>
<evidence type="ECO:0000259" key="2">
    <source>
        <dbReference type="Pfam" id="PF00198"/>
    </source>
</evidence>
<dbReference type="InterPro" id="IPR045257">
    <property type="entry name" value="E2/Pdx1"/>
</dbReference>
<protein>
    <recommendedName>
        <fullName evidence="2">2-oxoacid dehydrogenase acyltransferase catalytic domain-containing protein</fullName>
    </recommendedName>
</protein>
<feature type="domain" description="2-oxoacid dehydrogenase acyltransferase catalytic" evidence="2">
    <location>
        <begin position="67"/>
        <end position="172"/>
    </location>
</feature>
<dbReference type="EMBL" id="CAJZBQ010000056">
    <property type="protein sequence ID" value="CAG9333086.1"/>
    <property type="molecule type" value="Genomic_DNA"/>
</dbReference>
<proteinExistence type="predicted"/>
<dbReference type="AlphaFoldDB" id="A0AAU9KGH6"/>
<keyword evidence="4" id="KW-1185">Reference proteome</keyword>
<dbReference type="Gene3D" id="3.30.559.10">
    <property type="entry name" value="Chloramphenicol acetyltransferase-like domain"/>
    <property type="match status" value="1"/>
</dbReference>
<comment type="caution">
    <text evidence="3">The sequence shown here is derived from an EMBL/GenBank/DDBJ whole genome shotgun (WGS) entry which is preliminary data.</text>
</comment>
<dbReference type="PANTHER" id="PTHR23151">
    <property type="entry name" value="DIHYDROLIPOAMIDE ACETYL/SUCCINYL-TRANSFERASE-RELATED"/>
    <property type="match status" value="1"/>
</dbReference>
<dbReference type="Pfam" id="PF00198">
    <property type="entry name" value="2-oxoacid_dh"/>
    <property type="match status" value="2"/>
</dbReference>
<accession>A0AAU9KGH6</accession>
<name>A0AAU9KGH6_9CILI</name>
<keyword evidence="1" id="KW-1133">Transmembrane helix</keyword>
<dbReference type="GO" id="GO:0045254">
    <property type="term" value="C:pyruvate dehydrogenase complex"/>
    <property type="evidence" value="ECO:0007669"/>
    <property type="project" value="InterPro"/>
</dbReference>
<dbReference type="PANTHER" id="PTHR23151:SF90">
    <property type="entry name" value="DIHYDROLIPOYLLYSINE-RESIDUE ACETYLTRANSFERASE COMPONENT OF PYRUVATE DEHYDROGENASE COMPLEX, MITOCHONDRIAL-RELATED"/>
    <property type="match status" value="1"/>
</dbReference>
<keyword evidence="1" id="KW-0472">Membrane</keyword>
<dbReference type="GO" id="GO:0016746">
    <property type="term" value="F:acyltransferase activity"/>
    <property type="evidence" value="ECO:0007669"/>
    <property type="project" value="InterPro"/>
</dbReference>
<dbReference type="InterPro" id="IPR001078">
    <property type="entry name" value="2-oxoacid_DH_actylTfrase"/>
</dbReference>
<evidence type="ECO:0000256" key="1">
    <source>
        <dbReference type="SAM" id="Phobius"/>
    </source>
</evidence>
<dbReference type="InterPro" id="IPR023213">
    <property type="entry name" value="CAT-like_dom_sf"/>
</dbReference>
<feature type="transmembrane region" description="Helical" evidence="1">
    <location>
        <begin position="12"/>
        <end position="37"/>
    </location>
</feature>